<dbReference type="SUPFAM" id="SSF51120">
    <property type="entry name" value="beta-Roll"/>
    <property type="match status" value="3"/>
</dbReference>
<dbReference type="KEGG" id="fsm:CCS41_08760"/>
<organism evidence="4 5">
    <name type="scientific">Candidatus Fukatsuia symbiotica</name>
    <dbReference type="NCBI Taxonomy" id="1878942"/>
    <lineage>
        <taxon>Bacteria</taxon>
        <taxon>Pseudomonadati</taxon>
        <taxon>Pseudomonadota</taxon>
        <taxon>Gammaproteobacteria</taxon>
        <taxon>Enterobacterales</taxon>
        <taxon>Yersiniaceae</taxon>
        <taxon>Candidatus Fukatsuia</taxon>
    </lineage>
</organism>
<dbReference type="Gene3D" id="2.150.10.10">
    <property type="entry name" value="Serralysin-like metalloprotease, C-terminal"/>
    <property type="match status" value="2"/>
</dbReference>
<name>A0A2U8I5W9_9GAMM</name>
<dbReference type="InterPro" id="IPR011049">
    <property type="entry name" value="Serralysin-like_metalloprot_C"/>
</dbReference>
<evidence type="ECO:0008006" key="6">
    <source>
        <dbReference type="Google" id="ProtNLM"/>
    </source>
</evidence>
<dbReference type="InterPro" id="IPR028994">
    <property type="entry name" value="Integrin_alpha_N"/>
</dbReference>
<dbReference type="Gene3D" id="2.130.10.130">
    <property type="entry name" value="Integrin alpha, N-terminal"/>
    <property type="match status" value="1"/>
</dbReference>
<dbReference type="SUPFAM" id="SSF69318">
    <property type="entry name" value="Integrin alpha N-terminal domain"/>
    <property type="match status" value="1"/>
</dbReference>
<proteinExistence type="predicted"/>
<dbReference type="InterPro" id="IPR001343">
    <property type="entry name" value="Hemolysn_Ca-bd"/>
</dbReference>
<evidence type="ECO:0000313" key="4">
    <source>
        <dbReference type="EMBL" id="AWK14542.1"/>
    </source>
</evidence>
<feature type="transmembrane region" description="Helical" evidence="3">
    <location>
        <begin position="554"/>
        <end position="577"/>
    </location>
</feature>
<dbReference type="GO" id="GO:0005509">
    <property type="term" value="F:calcium ion binding"/>
    <property type="evidence" value="ECO:0007669"/>
    <property type="project" value="InterPro"/>
</dbReference>
<evidence type="ECO:0000256" key="1">
    <source>
        <dbReference type="ARBA" id="ARBA00022729"/>
    </source>
</evidence>
<evidence type="ECO:0000313" key="5">
    <source>
        <dbReference type="Proteomes" id="UP000261875"/>
    </source>
</evidence>
<reference evidence="4 5" key="1">
    <citation type="submission" date="2017-05" db="EMBL/GenBank/DDBJ databases">
        <title>Genome sequence of Candidatus Fukatsuia symbiotica and Candidatus Hamiltonella defensa from Acyrthosiphon pisum strain 5D.</title>
        <authorList>
            <person name="Patel V.A."/>
            <person name="Chevignon G."/>
            <person name="Russell J.A."/>
            <person name="Oliver K.M."/>
        </authorList>
    </citation>
    <scope>NUCLEOTIDE SEQUENCE [LARGE SCALE GENOMIC DNA]</scope>
    <source>
        <strain evidence="4 5">5D</strain>
    </source>
</reference>
<dbReference type="Proteomes" id="UP000261875">
    <property type="component" value="Chromosome"/>
</dbReference>
<accession>A0A2U8I5W9</accession>
<evidence type="ECO:0000256" key="2">
    <source>
        <dbReference type="ARBA" id="ARBA00022837"/>
    </source>
</evidence>
<keyword evidence="5" id="KW-1185">Reference proteome</keyword>
<dbReference type="OrthoDB" id="8481600at2"/>
<keyword evidence="3" id="KW-0472">Membrane</keyword>
<sequence length="1807" mass="197218">MASLIKNRWQFQLFINNTQHLLQSPRAQRQLATSSGKKALLQSHIWHEKQSDVIATWHGIATEQGSVNLKLAPQALFIGDGSPYARASATATSLAWLDSQAQGGNASENYLNGLNNYADIHEQRAEGPLSDNDTQQVQQLDPLFDRLLAVPEDHPRVFIRQSLPTTYADVALGHYLLNIGSDTLTLSKSNDGFSLYDPTVGTLRITGPKANQILTTTLQTYLRPVSPGPTGDQQPALPPITLYKVDMAAAQTHFPTLAPLQDLLSDYQTETQRLANAADITLSEVVIPARILNKMGARVRGKPFAMQHLTQADLADQLSFDAKKLSRYLHQADYNDLATQQAVRFLKQQIASKGSVESVLVADGDAQSRVSALAQLQKIHQYVTPMLNPEALPDQHLTDHTAKLTLQIDPTLGATVKAVPVAPRWGRTQRLSSRLGGTMQGYGYLRALSDMAKYDALLQSDTLTAKQKEQITFEKNLAMSSLITNLVIDVTQEGLGRWGNRLTRLGVRSGFKLQLARFGGPALGVLSSGFDIYQALRAFSELAATTDPKLRQDLIVTGSLSTAGALVSIGVPIAFAVGGTAASVAGPLGITVGAALLLAGAIYSAVREVENIKKILTLTDWETLRSGWFAFTGQDQEPHIANQLMRHETEQAAQRILQEKRQETAIALLRANINIETLYLSLGQPDLAERSYDKVTAMGENGREILRDKISPKETVNPRTLAESTLIPNQNAEYHWGRNLYYRDGQLEPSAYKYYDVQFSSADDVVNSAGEVSAQVLKKPFMGVFNQVGTFFRQEEGKQKTQLPGLNPRQNDYRSVMSDFNGDGQQDIGYFSTQGLSLLLADGKGGYAQPQLIEKGKLIDGLTVHTLVGDIDHDGKDDIVITIGSGEPIRILLAKENNTFIEKPQPIRLALSYSSDAAPVLLDIDRDGHADLVSWSRQLTPAVNTVKDPRGYINISYGKADGTFERSASLPFSQLKVPQAAVSAHTHHVAGDINGDGYGDLVTLTAEGNLYTLLGTGDRANPFKAQDVQQHQGMTQLARNFNTAQIQLRDMNNDNRADLVLIQDNGNHSIAYGKSDGYFAINTEVKPQQGQPRQNLLALRNEHQILGIRTDAQGNNQLLSLNKAGEINAHPFTSTPPEERVAWFSLGGGNDDAMGHQEQKNIFEVGAGKKRFIGGRKADTFLLMGQAAPQDQRHASVLNGGDLSPSDNADTVMAAIKRDGSGGYHIDLTAGIARYRSSEKIIAKLQQIEHADGHSETDDELMGNSADNKLNGMGGRDVLNGYAGNDWLTLQAGQANGGVGIDTYRILQSHSNAQVVLSDTPNTQEHSAVLLDYLAADIVSITMEDADVVLTLRNKNKTHTQVFLRDMYSARVGNQRTLQHNYALYTYDGLHLTGWPSTLSPKSEGSVPSLPNLTARYIAIHDRSRAAALKTVQPGGDVSAHLQVVDGRGQVEIKVNDQPVSSHADNSPTVLPSFLQLALVGTKFHTTLTGDNKDNYLTALPLSGREDTNRLWHQYSYDTLMGKGGADTYEIGRSERGIWIDNEDDGSATGGEAAQDRLLLPWSLKETQLIQAGNDIVLRHRDTSASYPIIRIRHFMQDERYRHLWLQEKNGLLAELFINQGQVVIGRVDVSEQDDHVVVLHESALIDKKIALLDGDDSFSDLSDTDCQITGGRGDDTLLGGAGNNVYCYATGDGHDAVQDKGGNDRLDFTSAEINKDALWLEKVGYDLRVRVKGRGSSEGVTIKNHYRGADSRIEKIIAGGFQLSGNSIDQLAETMASFSTTASVSSPSTSSLSTQINRHWITVSAA</sequence>
<keyword evidence="3" id="KW-0812">Transmembrane</keyword>
<dbReference type="Pfam" id="PF00353">
    <property type="entry name" value="HemolysinCabind"/>
    <property type="match status" value="2"/>
</dbReference>
<feature type="transmembrane region" description="Helical" evidence="3">
    <location>
        <begin position="584"/>
        <end position="606"/>
    </location>
</feature>
<keyword evidence="2" id="KW-0106">Calcium</keyword>
<dbReference type="PANTHER" id="PTHR46580:SF4">
    <property type="entry name" value="ATP_GTP-BINDING PROTEIN"/>
    <property type="match status" value="1"/>
</dbReference>
<dbReference type="PANTHER" id="PTHR46580">
    <property type="entry name" value="SENSOR KINASE-RELATED"/>
    <property type="match status" value="1"/>
</dbReference>
<dbReference type="Pfam" id="PF13517">
    <property type="entry name" value="FG-GAP_3"/>
    <property type="match status" value="1"/>
</dbReference>
<keyword evidence="1" id="KW-0732">Signal</keyword>
<evidence type="ECO:0000256" key="3">
    <source>
        <dbReference type="SAM" id="Phobius"/>
    </source>
</evidence>
<gene>
    <name evidence="4" type="ORF">CCS41_08760</name>
</gene>
<dbReference type="RefSeq" id="WP_072550941.1">
    <property type="nucleotide sequence ID" value="NZ_CP021659.1"/>
</dbReference>
<keyword evidence="3" id="KW-1133">Transmembrane helix</keyword>
<dbReference type="STRING" id="1878942.GCA_900128755_01530"/>
<protein>
    <recommendedName>
        <fullName evidence="6">RTX toxin</fullName>
    </recommendedName>
</protein>
<dbReference type="EMBL" id="CP021659">
    <property type="protein sequence ID" value="AWK14542.1"/>
    <property type="molecule type" value="Genomic_DNA"/>
</dbReference>
<dbReference type="InterPro" id="IPR013517">
    <property type="entry name" value="FG-GAP"/>
</dbReference>